<gene>
    <name evidence="2" type="ORF">SAMN03080601_01921</name>
</gene>
<evidence type="ECO:0000313" key="3">
    <source>
        <dbReference type="Proteomes" id="UP000191055"/>
    </source>
</evidence>
<keyword evidence="3" id="KW-1185">Reference proteome</keyword>
<accession>A0A1T5GPX1</accession>
<dbReference type="RefSeq" id="WP_079557664.1">
    <property type="nucleotide sequence ID" value="NZ_CP021904.1"/>
</dbReference>
<name>A0A1T5GPX1_9BACT</name>
<dbReference type="KEGG" id="asx:CDL62_03250"/>
<organism evidence="2 3">
    <name type="scientific">Alkalitalea saponilacus</name>
    <dbReference type="NCBI Taxonomy" id="889453"/>
    <lineage>
        <taxon>Bacteria</taxon>
        <taxon>Pseudomonadati</taxon>
        <taxon>Bacteroidota</taxon>
        <taxon>Bacteroidia</taxon>
        <taxon>Marinilabiliales</taxon>
        <taxon>Marinilabiliaceae</taxon>
        <taxon>Alkalitalea</taxon>
    </lineage>
</organism>
<feature type="domain" description="Nif11" evidence="1">
    <location>
        <begin position="1"/>
        <end position="48"/>
    </location>
</feature>
<reference evidence="3" key="1">
    <citation type="submission" date="2017-02" db="EMBL/GenBank/DDBJ databases">
        <authorList>
            <person name="Varghese N."/>
            <person name="Submissions S."/>
        </authorList>
    </citation>
    <scope>NUCLEOTIDE SEQUENCE [LARGE SCALE GENOMIC DNA]</scope>
    <source>
        <strain evidence="3">DSM 24412</strain>
    </source>
</reference>
<dbReference type="EMBL" id="FUYV01000010">
    <property type="protein sequence ID" value="SKC10482.1"/>
    <property type="molecule type" value="Genomic_DNA"/>
</dbReference>
<dbReference type="AlphaFoldDB" id="A0A1T5GPX1"/>
<evidence type="ECO:0000313" key="2">
    <source>
        <dbReference type="EMBL" id="SKC10482.1"/>
    </source>
</evidence>
<dbReference type="Proteomes" id="UP000191055">
    <property type="component" value="Unassembled WGS sequence"/>
</dbReference>
<sequence length="84" mass="9988">MSIGHALKFIHSFEADQELRKECNSCKSFPELLELLKSRDISFTPQEFEEAINGLRVKCQSYEQADYVNEIMMWFKMFMIERSN</sequence>
<dbReference type="InterPro" id="IPR012903">
    <property type="entry name" value="Nif11"/>
</dbReference>
<proteinExistence type="predicted"/>
<dbReference type="OrthoDB" id="1122091at2"/>
<dbReference type="Pfam" id="PF07862">
    <property type="entry name" value="Nif11"/>
    <property type="match status" value="1"/>
</dbReference>
<evidence type="ECO:0000259" key="1">
    <source>
        <dbReference type="Pfam" id="PF07862"/>
    </source>
</evidence>
<protein>
    <recommendedName>
        <fullName evidence="1">Nif11 domain-containing protein</fullName>
    </recommendedName>
</protein>